<dbReference type="GeneID" id="10511809"/>
<dbReference type="Proteomes" id="UP000008742">
    <property type="component" value="Segment"/>
</dbReference>
<dbReference type="RefSeq" id="YP_004421840.1">
    <property type="nucleotide sequence ID" value="NC_015466.1"/>
</dbReference>
<protein>
    <submittedName>
        <fullName evidence="1">Uncharacterized protein</fullName>
    </submittedName>
</protein>
<reference evidence="1 2" key="2">
    <citation type="journal article" date="2011" name="Virol. J.">
        <title>Complete genome sequence of a marine roseophage provides evidence into the evolution of gene transfer agents in alphaproteobacteria.</title>
        <authorList>
            <person name="Huang S."/>
            <person name="Zhang Y."/>
            <person name="Chen F."/>
            <person name="Jiao N."/>
        </authorList>
    </citation>
    <scope>NUCLEOTIDE SEQUENCE [LARGE SCALE GENOMIC DNA]</scope>
</reference>
<name>F4YXT3_9CAUD</name>
<accession>F4YXT3</accession>
<reference evidence="1 2" key="1">
    <citation type="journal article" date="2009" name="Appl. Environ. Microbiol.">
        <title>Roseophage RDJL Phi1, infecting the aerobic anoxygenic phototrophic bacterium Roseobacter denitrificans OCh114.</title>
        <authorList>
            <person name="Zhang Y."/>
            <person name="Jiao N."/>
        </authorList>
    </citation>
    <scope>NUCLEOTIDE SEQUENCE [LARGE SCALE GENOMIC DNA]</scope>
</reference>
<organism evidence="1 2">
    <name type="scientific">Roseobacter phage RDJL Phi 1</name>
    <dbReference type="NCBI Taxonomy" id="562742"/>
    <lineage>
        <taxon>Viruses</taxon>
        <taxon>Duplodnaviria</taxon>
        <taxon>Heunggongvirae</taxon>
        <taxon>Uroviricota</taxon>
        <taxon>Caudoviricetes</taxon>
        <taxon>Xiamenvirus</taxon>
        <taxon>Xiamenvirus RDJL1</taxon>
    </lineage>
</organism>
<dbReference type="KEGG" id="vg:10511809"/>
<gene>
    <name evidence="1" type="ORF">RDJLphi1_gp72</name>
</gene>
<evidence type="ECO:0000313" key="1">
    <source>
        <dbReference type="EMBL" id="ADK73473.1"/>
    </source>
</evidence>
<keyword evidence="2" id="KW-1185">Reference proteome</keyword>
<dbReference type="OrthoDB" id="29697at10239"/>
<dbReference type="EMBL" id="HM151342">
    <property type="protein sequence ID" value="ADK73473.1"/>
    <property type="molecule type" value="Genomic_DNA"/>
</dbReference>
<evidence type="ECO:0000313" key="2">
    <source>
        <dbReference type="Proteomes" id="UP000008742"/>
    </source>
</evidence>
<sequence length="370" mass="39300">MPADRKKRTALKIAEISGVDVPAQEGAKALIMKRHEPVDDPIVKGSKEDVHEAREKLAKSAALTTEMEGHTHLLYTSGPDGDWDAGTTSWHEGHSHPWVRTPDGAIVLGEVNGHTHHIAAVTKAVEIQDPETAGSAGSVVEKEAIMPNDKTKVEPTVEDLQKQLARQTSVAELNDVQKAHFNGLKDEAAQDAFLAKSAEDRQAEVEAIAKAATDADPVVYTTSAGLELRKSAGEALIAMAKSNDAIAKENAELKKNAADEAIRKRAETELAHLPGDVDARMALIKSVDAIEDETQREAAMNALKAQNEAMAKAFTTAGHGGQAPANSATEQLDALAKAHAEANPGTSFAKAYDAVLETPKGAELYAQSLN</sequence>
<proteinExistence type="predicted"/>